<comment type="subcellular location">
    <subcellularLocation>
        <location evidence="1">Membrane</location>
        <topology evidence="1">Multi-pass membrane protein</topology>
    </subcellularLocation>
</comment>
<comment type="caution">
    <text evidence="12">The sequence shown here is derived from an EMBL/GenBank/DDBJ whole genome shotgun (WGS) entry which is preliminary data.</text>
</comment>
<dbReference type="InterPro" id="IPR047871">
    <property type="entry name" value="K_chnl_Slo-like"/>
</dbReference>
<sequence>MQTAFDKKYEPDKSTQHVLLCGEVENGALLFLHNWLHKDEERRTRRKVVILAPTLPSNDLRRVLLHPDYEERVIYLQGSAMVAADLQRAAAPTAEYCFVMVKKHSGTLDQNDTAANLITCSVRKNNRHAPLRQSFQN</sequence>
<evidence type="ECO:0000256" key="5">
    <source>
        <dbReference type="ARBA" id="ARBA00022826"/>
    </source>
</evidence>
<reference evidence="12" key="1">
    <citation type="submission" date="2020-04" db="EMBL/GenBank/DDBJ databases">
        <title>Hybrid Assembly of Korean Phytophthora infestans isolates.</title>
        <authorList>
            <person name="Prokchorchik M."/>
            <person name="Lee Y."/>
            <person name="Seo J."/>
            <person name="Cho J.-H."/>
            <person name="Park Y.-E."/>
            <person name="Jang D.-C."/>
            <person name="Im J.-S."/>
            <person name="Choi J.-G."/>
            <person name="Park H.-J."/>
            <person name="Lee G.-B."/>
            <person name="Lee Y.-G."/>
            <person name="Hong S.-Y."/>
            <person name="Cho K."/>
            <person name="Sohn K.H."/>
        </authorList>
    </citation>
    <scope>NUCLEOTIDE SEQUENCE</scope>
    <source>
        <strain evidence="12">KR_1_A1</strain>
    </source>
</reference>
<keyword evidence="9" id="KW-0472">Membrane</keyword>
<gene>
    <name evidence="12" type="ORF">GN244_ATG19527</name>
</gene>
<dbReference type="GO" id="GO:0005267">
    <property type="term" value="F:potassium channel activity"/>
    <property type="evidence" value="ECO:0007669"/>
    <property type="project" value="UniProtKB-KW"/>
</dbReference>
<keyword evidence="13" id="KW-1185">Reference proteome</keyword>
<keyword evidence="4" id="KW-0812">Transmembrane</keyword>
<evidence type="ECO:0000256" key="3">
    <source>
        <dbReference type="ARBA" id="ARBA00022538"/>
    </source>
</evidence>
<dbReference type="AlphaFoldDB" id="A0A833S739"/>
<keyword evidence="8" id="KW-0406">Ion transport</keyword>
<feature type="domain" description="RCK N-terminal" evidence="11">
    <location>
        <begin position="14"/>
        <end position="130"/>
    </location>
</feature>
<keyword evidence="10" id="KW-0407">Ion channel</keyword>
<name>A0A833S739_PHYIN</name>
<evidence type="ECO:0000256" key="1">
    <source>
        <dbReference type="ARBA" id="ARBA00004141"/>
    </source>
</evidence>
<evidence type="ECO:0000256" key="4">
    <source>
        <dbReference type="ARBA" id="ARBA00022692"/>
    </source>
</evidence>
<proteinExistence type="predicted"/>
<protein>
    <submittedName>
        <fullName evidence="12">Putative ion transporter 2 domain-containing protein</fullName>
    </submittedName>
</protein>
<evidence type="ECO:0000256" key="6">
    <source>
        <dbReference type="ARBA" id="ARBA00022958"/>
    </source>
</evidence>
<dbReference type="EMBL" id="WSZM01000968">
    <property type="protein sequence ID" value="KAF4028763.1"/>
    <property type="molecule type" value="Genomic_DNA"/>
</dbReference>
<evidence type="ECO:0000256" key="10">
    <source>
        <dbReference type="ARBA" id="ARBA00023303"/>
    </source>
</evidence>
<evidence type="ECO:0000256" key="7">
    <source>
        <dbReference type="ARBA" id="ARBA00022989"/>
    </source>
</evidence>
<dbReference type="PANTHER" id="PTHR10027">
    <property type="entry name" value="CALCIUM-ACTIVATED POTASSIUM CHANNEL ALPHA CHAIN"/>
    <property type="match status" value="1"/>
</dbReference>
<keyword evidence="7" id="KW-1133">Transmembrane helix</keyword>
<keyword evidence="2" id="KW-0813">Transport</keyword>
<evidence type="ECO:0000256" key="9">
    <source>
        <dbReference type="ARBA" id="ARBA00023136"/>
    </source>
</evidence>
<dbReference type="Pfam" id="PF22614">
    <property type="entry name" value="Slo-like_RCK"/>
    <property type="match status" value="1"/>
</dbReference>
<dbReference type="GO" id="GO:0016020">
    <property type="term" value="C:membrane"/>
    <property type="evidence" value="ECO:0007669"/>
    <property type="project" value="UniProtKB-SubCell"/>
</dbReference>
<accession>A0A833S739</accession>
<evidence type="ECO:0000313" key="13">
    <source>
        <dbReference type="Proteomes" id="UP000602510"/>
    </source>
</evidence>
<evidence type="ECO:0000256" key="2">
    <source>
        <dbReference type="ARBA" id="ARBA00022448"/>
    </source>
</evidence>
<evidence type="ECO:0000313" key="12">
    <source>
        <dbReference type="EMBL" id="KAF4028763.1"/>
    </source>
</evidence>
<organism evidence="12 13">
    <name type="scientific">Phytophthora infestans</name>
    <name type="common">Potato late blight agent</name>
    <name type="synonym">Botrytis infestans</name>
    <dbReference type="NCBI Taxonomy" id="4787"/>
    <lineage>
        <taxon>Eukaryota</taxon>
        <taxon>Sar</taxon>
        <taxon>Stramenopiles</taxon>
        <taxon>Oomycota</taxon>
        <taxon>Peronosporomycetes</taxon>
        <taxon>Peronosporales</taxon>
        <taxon>Peronosporaceae</taxon>
        <taxon>Phytophthora</taxon>
    </lineage>
</organism>
<keyword evidence="6" id="KW-0630">Potassium</keyword>
<evidence type="ECO:0000259" key="11">
    <source>
        <dbReference type="Pfam" id="PF22614"/>
    </source>
</evidence>
<keyword evidence="3" id="KW-0633">Potassium transport</keyword>
<dbReference type="PANTHER" id="PTHR10027:SF10">
    <property type="entry name" value="SLOWPOKE 2, ISOFORM D"/>
    <property type="match status" value="1"/>
</dbReference>
<evidence type="ECO:0000256" key="8">
    <source>
        <dbReference type="ARBA" id="ARBA00023065"/>
    </source>
</evidence>
<keyword evidence="5" id="KW-0631">Potassium channel</keyword>
<dbReference type="Proteomes" id="UP000602510">
    <property type="component" value="Unassembled WGS sequence"/>
</dbReference>
<dbReference type="Gene3D" id="3.40.50.720">
    <property type="entry name" value="NAD(P)-binding Rossmann-like Domain"/>
    <property type="match status" value="1"/>
</dbReference>
<dbReference type="InterPro" id="IPR003148">
    <property type="entry name" value="RCK_N"/>
</dbReference>